<dbReference type="RefSeq" id="WP_377980849.1">
    <property type="nucleotide sequence ID" value="NZ_JBBKXX010000002.1"/>
</dbReference>
<reference evidence="2 3" key="1">
    <citation type="submission" date="2024-03" db="EMBL/GenBank/DDBJ databases">
        <title>Aquirufa genome sequencing.</title>
        <authorList>
            <person name="Pitt A."/>
            <person name="Hahn M.W."/>
        </authorList>
    </citation>
    <scope>NUCLEOTIDE SEQUENCE [LARGE SCALE GENOMIC DNA]</scope>
    <source>
        <strain evidence="2 3">HETE-83D</strain>
    </source>
</reference>
<gene>
    <name evidence="2" type="ORF">SKC37_07320</name>
</gene>
<name>A0ABW6DRY0_9BACT</name>
<keyword evidence="1" id="KW-0472">Membrane</keyword>
<evidence type="ECO:0000313" key="3">
    <source>
        <dbReference type="Proteomes" id="UP001598019"/>
    </source>
</evidence>
<organism evidence="2 3">
    <name type="scientific">Aquirufa esocilacus</name>
    <dbReference type="NCBI Taxonomy" id="3096513"/>
    <lineage>
        <taxon>Bacteria</taxon>
        <taxon>Pseudomonadati</taxon>
        <taxon>Bacteroidota</taxon>
        <taxon>Cytophagia</taxon>
        <taxon>Cytophagales</taxon>
        <taxon>Flectobacillaceae</taxon>
        <taxon>Aquirufa</taxon>
    </lineage>
</organism>
<keyword evidence="3" id="KW-1185">Reference proteome</keyword>
<keyword evidence="1" id="KW-0812">Transmembrane</keyword>
<proteinExistence type="predicted"/>
<accession>A0ABW6DRY0</accession>
<keyword evidence="1" id="KW-1133">Transmembrane helix</keyword>
<dbReference type="Proteomes" id="UP001598019">
    <property type="component" value="Unassembled WGS sequence"/>
</dbReference>
<sequence>MKEDPLDEQLQVLQGLQWKNQTEVLDHLFDTMQEKEQSESMRWMAAASFVAIFFSGALFYAGKQTQQEIAQIQLESVAKSYAANNLTY</sequence>
<comment type="caution">
    <text evidence="2">The sequence shown here is derived from an EMBL/GenBank/DDBJ whole genome shotgun (WGS) entry which is preliminary data.</text>
</comment>
<evidence type="ECO:0000313" key="2">
    <source>
        <dbReference type="EMBL" id="MFD3408461.1"/>
    </source>
</evidence>
<dbReference type="EMBL" id="JBBKXX010000002">
    <property type="protein sequence ID" value="MFD3408461.1"/>
    <property type="molecule type" value="Genomic_DNA"/>
</dbReference>
<evidence type="ECO:0000256" key="1">
    <source>
        <dbReference type="SAM" id="Phobius"/>
    </source>
</evidence>
<protein>
    <submittedName>
        <fullName evidence="2">Uncharacterized protein</fullName>
    </submittedName>
</protein>
<feature type="transmembrane region" description="Helical" evidence="1">
    <location>
        <begin position="41"/>
        <end position="61"/>
    </location>
</feature>